<dbReference type="GO" id="GO:1990610">
    <property type="term" value="F:acetolactate synthase regulator activity"/>
    <property type="evidence" value="ECO:0007669"/>
    <property type="project" value="InterPro"/>
</dbReference>
<dbReference type="InterPro" id="IPR027271">
    <property type="entry name" value="Acetolactate_synth/TF_NikR_C"/>
</dbReference>
<dbReference type="Gene3D" id="3.30.70.260">
    <property type="match status" value="1"/>
</dbReference>
<comment type="pathway">
    <text evidence="1">Amino-acid biosynthesis; L-isoleucine biosynthesis; L-isoleucine from 2-oxobutanoate: step 1/4.</text>
</comment>
<dbReference type="EMBL" id="UOGG01000194">
    <property type="protein sequence ID" value="VAX32308.1"/>
    <property type="molecule type" value="Genomic_DNA"/>
</dbReference>
<dbReference type="InterPro" id="IPR054480">
    <property type="entry name" value="AHAS_small-like_ACT"/>
</dbReference>
<evidence type="ECO:0000256" key="3">
    <source>
        <dbReference type="ARBA" id="ARBA00006341"/>
    </source>
</evidence>
<dbReference type="PROSITE" id="PS51671">
    <property type="entry name" value="ACT"/>
    <property type="match status" value="1"/>
</dbReference>
<dbReference type="GO" id="GO:0009097">
    <property type="term" value="P:isoleucine biosynthetic process"/>
    <property type="evidence" value="ECO:0007669"/>
    <property type="project" value="UniProtKB-UniPathway"/>
</dbReference>
<name>A0A3B1D8L9_9ZZZZ</name>
<evidence type="ECO:0000256" key="4">
    <source>
        <dbReference type="ARBA" id="ARBA00022605"/>
    </source>
</evidence>
<dbReference type="UniPathway" id="UPA00049">
    <property type="reaction ID" value="UER00059"/>
</dbReference>
<dbReference type="PANTHER" id="PTHR30239:SF0">
    <property type="entry name" value="ACETOLACTATE SYNTHASE SMALL SUBUNIT 1, CHLOROPLASTIC"/>
    <property type="match status" value="1"/>
</dbReference>
<dbReference type="PANTHER" id="PTHR30239">
    <property type="entry name" value="ACETOLACTATE SYNTHASE SMALL SUBUNIT"/>
    <property type="match status" value="1"/>
</dbReference>
<dbReference type="InterPro" id="IPR039557">
    <property type="entry name" value="AHAS_ACT"/>
</dbReference>
<feature type="domain" description="ACT" evidence="6">
    <location>
        <begin position="17"/>
        <end position="91"/>
    </location>
</feature>
<dbReference type="Gene3D" id="3.30.70.1150">
    <property type="entry name" value="ACT-like. Chain A, domain 2"/>
    <property type="match status" value="1"/>
</dbReference>
<accession>A0A3B1D8L9</accession>
<reference evidence="7" key="1">
    <citation type="submission" date="2018-06" db="EMBL/GenBank/DDBJ databases">
        <authorList>
            <person name="Zhirakovskaya E."/>
        </authorList>
    </citation>
    <scope>NUCLEOTIDE SEQUENCE</scope>
</reference>
<dbReference type="InterPro" id="IPR019455">
    <property type="entry name" value="Acetolactate_synth_ssu_C"/>
</dbReference>
<evidence type="ECO:0000259" key="6">
    <source>
        <dbReference type="PROSITE" id="PS51671"/>
    </source>
</evidence>
<dbReference type="GO" id="GO:0005829">
    <property type="term" value="C:cytosol"/>
    <property type="evidence" value="ECO:0007669"/>
    <property type="project" value="TreeGrafter"/>
</dbReference>
<keyword evidence="5" id="KW-0100">Branched-chain amino acid biosynthesis</keyword>
<evidence type="ECO:0000256" key="1">
    <source>
        <dbReference type="ARBA" id="ARBA00004974"/>
    </source>
</evidence>
<keyword evidence="7" id="KW-0808">Transferase</keyword>
<comment type="similarity">
    <text evidence="3">Belongs to the acetolactate synthase small subunit family.</text>
</comment>
<organism evidence="7">
    <name type="scientific">hydrothermal vent metagenome</name>
    <dbReference type="NCBI Taxonomy" id="652676"/>
    <lineage>
        <taxon>unclassified sequences</taxon>
        <taxon>metagenomes</taxon>
        <taxon>ecological metagenomes</taxon>
    </lineage>
</organism>
<sequence length="175" mass="19679">MALSYDHHKIDYMQQHTISVLVVNRFGVLSRISGLFSGRGFNIESLNVAETNDPDISRMTIVTIGDNAKVEQITKQLHKLVDVIKVVDLTEENFVDRELILVKMNAEPRVREEILRIVEIFRSKVVDVSASTYTIEITGNQSKISGFLDLLRPLGIKEVVRSGRIAVSRGTKSIN</sequence>
<comment type="pathway">
    <text evidence="2">Amino-acid biosynthesis; L-valine biosynthesis; L-valine from pyruvate: step 1/4.</text>
</comment>
<dbReference type="UniPathway" id="UPA00047">
    <property type="reaction ID" value="UER00055"/>
</dbReference>
<evidence type="ECO:0000313" key="7">
    <source>
        <dbReference type="EMBL" id="VAX32308.1"/>
    </source>
</evidence>
<dbReference type="InterPro" id="IPR002912">
    <property type="entry name" value="ACT_dom"/>
</dbReference>
<evidence type="ECO:0000256" key="5">
    <source>
        <dbReference type="ARBA" id="ARBA00023304"/>
    </source>
</evidence>
<dbReference type="Pfam" id="PF10369">
    <property type="entry name" value="ALS_ss_C"/>
    <property type="match status" value="1"/>
</dbReference>
<dbReference type="SUPFAM" id="SSF55021">
    <property type="entry name" value="ACT-like"/>
    <property type="match status" value="2"/>
</dbReference>
<proteinExistence type="inferred from homology"/>
<dbReference type="CDD" id="cd04878">
    <property type="entry name" value="ACT_AHAS"/>
    <property type="match status" value="1"/>
</dbReference>
<keyword evidence="4" id="KW-0028">Amino-acid biosynthesis</keyword>
<dbReference type="InterPro" id="IPR045865">
    <property type="entry name" value="ACT-like_dom_sf"/>
</dbReference>
<dbReference type="GO" id="GO:0003984">
    <property type="term" value="F:acetolactate synthase activity"/>
    <property type="evidence" value="ECO:0007669"/>
    <property type="project" value="UniProtKB-EC"/>
</dbReference>
<dbReference type="GO" id="GO:0009099">
    <property type="term" value="P:L-valine biosynthetic process"/>
    <property type="evidence" value="ECO:0007669"/>
    <property type="project" value="UniProtKB-UniPathway"/>
</dbReference>
<evidence type="ECO:0000256" key="2">
    <source>
        <dbReference type="ARBA" id="ARBA00005025"/>
    </source>
</evidence>
<dbReference type="NCBIfam" id="NF008864">
    <property type="entry name" value="PRK11895.1"/>
    <property type="match status" value="1"/>
</dbReference>
<dbReference type="Pfam" id="PF22629">
    <property type="entry name" value="ACT_AHAS_ss"/>
    <property type="match status" value="1"/>
</dbReference>
<dbReference type="AlphaFoldDB" id="A0A3B1D8L9"/>
<protein>
    <submittedName>
        <fullName evidence="7">Acetolactate synthase small subunit</fullName>
        <ecNumber evidence="7">2.2.1.6</ecNumber>
    </submittedName>
</protein>
<dbReference type="InterPro" id="IPR004789">
    <property type="entry name" value="Acetalactate_synth_ssu"/>
</dbReference>
<dbReference type="FunFam" id="3.30.70.1150:FF:000001">
    <property type="entry name" value="Acetolactate synthase small subunit"/>
    <property type="match status" value="1"/>
</dbReference>
<gene>
    <name evidence="7" type="ORF">MNBD_NITROSPINAE05-1150</name>
</gene>
<dbReference type="EC" id="2.2.1.6" evidence="7"/>
<dbReference type="NCBIfam" id="TIGR00119">
    <property type="entry name" value="acolac_sm"/>
    <property type="match status" value="1"/>
</dbReference>
<dbReference type="FunFam" id="3.30.70.260:FF:000001">
    <property type="entry name" value="Acetolactate synthase, small subunit"/>
    <property type="match status" value="1"/>
</dbReference>